<sequence length="75" mass="8093">MIGAGPVLAPLLDVGKRRAQRAKADIARRIAVRLGEGGIGAAAEYDEVRVTASREAAQRDGRLRWLAAWAKEALR</sequence>
<organism evidence="1 2">
    <name type="scientific">Pacificimonas pallii</name>
    <dbReference type="NCBI Taxonomy" id="2827236"/>
    <lineage>
        <taxon>Bacteria</taxon>
        <taxon>Pseudomonadati</taxon>
        <taxon>Pseudomonadota</taxon>
        <taxon>Alphaproteobacteria</taxon>
        <taxon>Sphingomonadales</taxon>
        <taxon>Sphingosinicellaceae</taxon>
        <taxon>Pacificimonas</taxon>
    </lineage>
</organism>
<dbReference type="EMBL" id="JAGSPA010000001">
    <property type="protein sequence ID" value="MBV7255207.1"/>
    <property type="molecule type" value="Genomic_DNA"/>
</dbReference>
<dbReference type="Proteomes" id="UP000722336">
    <property type="component" value="Unassembled WGS sequence"/>
</dbReference>
<dbReference type="RefSeq" id="WP_218443477.1">
    <property type="nucleotide sequence ID" value="NZ_JAGSPA010000001.1"/>
</dbReference>
<name>A0ABS6SA21_9SPHN</name>
<accession>A0ABS6SA21</accession>
<reference evidence="1 2" key="1">
    <citation type="submission" date="2021-04" db="EMBL/GenBank/DDBJ databases">
        <authorList>
            <person name="Pira H."/>
            <person name="Risdian C."/>
            <person name="Wink J."/>
        </authorList>
    </citation>
    <scope>NUCLEOTIDE SEQUENCE [LARGE SCALE GENOMIC DNA]</scope>
    <source>
        <strain evidence="1 2">WHA3</strain>
    </source>
</reference>
<evidence type="ECO:0000313" key="1">
    <source>
        <dbReference type="EMBL" id="MBV7255207.1"/>
    </source>
</evidence>
<evidence type="ECO:0000313" key="2">
    <source>
        <dbReference type="Proteomes" id="UP000722336"/>
    </source>
</evidence>
<comment type="caution">
    <text evidence="1">The sequence shown here is derived from an EMBL/GenBank/DDBJ whole genome shotgun (WGS) entry which is preliminary data.</text>
</comment>
<protein>
    <submittedName>
        <fullName evidence="1">Uncharacterized protein</fullName>
    </submittedName>
</protein>
<gene>
    <name evidence="1" type="ORF">KCG44_00260</name>
</gene>
<keyword evidence="2" id="KW-1185">Reference proteome</keyword>
<proteinExistence type="predicted"/>